<dbReference type="Gene3D" id="3.20.20.80">
    <property type="entry name" value="Glycosidases"/>
    <property type="match status" value="1"/>
</dbReference>
<evidence type="ECO:0000256" key="2">
    <source>
        <dbReference type="ARBA" id="ARBA00023295"/>
    </source>
</evidence>
<dbReference type="Proteomes" id="UP000504693">
    <property type="component" value="Chromosome"/>
</dbReference>
<gene>
    <name evidence="4" type="ORF">HQR01_13010</name>
</gene>
<dbReference type="EMBL" id="CP053921">
    <property type="protein sequence ID" value="QKG72209.1"/>
    <property type="molecule type" value="Genomic_DNA"/>
</dbReference>
<dbReference type="InterPro" id="IPR017853">
    <property type="entry name" value="GH"/>
</dbReference>
<keyword evidence="5" id="KW-1185">Reference proteome</keyword>
<proteinExistence type="predicted"/>
<dbReference type="SUPFAM" id="SSF51445">
    <property type="entry name" value="(Trans)glycosidases"/>
    <property type="match status" value="1"/>
</dbReference>
<accession>A0A7D4CE33</accession>
<evidence type="ECO:0000313" key="5">
    <source>
        <dbReference type="Proteomes" id="UP000504693"/>
    </source>
</evidence>
<reference evidence="4 5" key="1">
    <citation type="submission" date="2020-05" db="EMBL/GenBank/DDBJ databases">
        <title>Erythrobacter mangrovi sp. nov., isolated from rhizosphere soil of mangrove plant (Kandelia candel).</title>
        <authorList>
            <person name="Ye Y.H."/>
        </authorList>
    </citation>
    <scope>NUCLEOTIDE SEQUENCE [LARGE SCALE GENOMIC DNA]</scope>
    <source>
        <strain evidence="4 5">EB310</strain>
    </source>
</reference>
<dbReference type="GO" id="GO:0005975">
    <property type="term" value="P:carbohydrate metabolic process"/>
    <property type="evidence" value="ECO:0007669"/>
    <property type="project" value="InterPro"/>
</dbReference>
<evidence type="ECO:0000259" key="3">
    <source>
        <dbReference type="Pfam" id="PF02449"/>
    </source>
</evidence>
<dbReference type="GO" id="GO:0004565">
    <property type="term" value="F:beta-galactosidase activity"/>
    <property type="evidence" value="ECO:0007669"/>
    <property type="project" value="InterPro"/>
</dbReference>
<keyword evidence="2" id="KW-0326">Glycosidase</keyword>
<evidence type="ECO:0000313" key="4">
    <source>
        <dbReference type="EMBL" id="QKG72209.1"/>
    </source>
</evidence>
<name>A0A7D4CE33_9SPHN</name>
<protein>
    <submittedName>
        <fullName evidence="4">Beta-galactosidase</fullName>
    </submittedName>
</protein>
<dbReference type="InterPro" id="IPR013529">
    <property type="entry name" value="Glyco_hydro_42_N"/>
</dbReference>
<dbReference type="RefSeq" id="WP_173215268.1">
    <property type="nucleotide sequence ID" value="NZ_CP053921.1"/>
</dbReference>
<keyword evidence="1" id="KW-0378">Hydrolase</keyword>
<organism evidence="4 5">
    <name type="scientific">Erythrobacter mangrovi</name>
    <dbReference type="NCBI Taxonomy" id="2739433"/>
    <lineage>
        <taxon>Bacteria</taxon>
        <taxon>Pseudomonadati</taxon>
        <taxon>Pseudomonadota</taxon>
        <taxon>Alphaproteobacteria</taxon>
        <taxon>Sphingomonadales</taxon>
        <taxon>Erythrobacteraceae</taxon>
        <taxon>Erythrobacter/Porphyrobacter group</taxon>
        <taxon>Erythrobacter</taxon>
    </lineage>
</organism>
<feature type="domain" description="Glycoside hydrolase family 42 N-terminal" evidence="3">
    <location>
        <begin position="27"/>
        <end position="76"/>
    </location>
</feature>
<dbReference type="GO" id="GO:0009341">
    <property type="term" value="C:beta-galactosidase complex"/>
    <property type="evidence" value="ECO:0007669"/>
    <property type="project" value="InterPro"/>
</dbReference>
<dbReference type="AlphaFoldDB" id="A0A7D4CE33"/>
<sequence>MADPGDTGTVIGGYLARPEVDGVAWRAAWSLVEPGDGTYDWSRLDAALSAAAAANKLVTIHIGVSGGAWPAWLTTAGAQTYSGTSILGGTITDPVPWDNVFLARYDRLVQQLASHISARGQTGIVRAVSVGAPVSEMSLVACDTGMLGSGESSVVYSRSNYLSAWKSAADATLAAFPGTPVAISAPVSQICRPDNDGSAFYTDLMTQVPNAVIFAADLNALGSQRYAQVADPLRNRALLFQTIWSKTGDTTDRMAGTLSSAVCTGREAGSRYFEIYKADLDSSDSAIQTAISQARGTAAC</sequence>
<dbReference type="Pfam" id="PF02449">
    <property type="entry name" value="Glyco_hydro_42"/>
    <property type="match status" value="1"/>
</dbReference>
<evidence type="ECO:0000256" key="1">
    <source>
        <dbReference type="ARBA" id="ARBA00022801"/>
    </source>
</evidence>
<dbReference type="KEGG" id="emv:HQR01_13010"/>